<comment type="caution">
    <text evidence="2">The sequence shown here is derived from an EMBL/GenBank/DDBJ whole genome shotgun (WGS) entry which is preliminary data.</text>
</comment>
<proteinExistence type="predicted"/>
<dbReference type="EMBL" id="JADIMO010000033">
    <property type="protein sequence ID" value="MBO8444641.1"/>
    <property type="molecule type" value="Genomic_DNA"/>
</dbReference>
<feature type="chain" id="PRO_5038637907" evidence="1">
    <location>
        <begin position="24"/>
        <end position="519"/>
    </location>
</feature>
<dbReference type="AlphaFoldDB" id="A0A9D9EDT8"/>
<reference evidence="2" key="1">
    <citation type="submission" date="2020-10" db="EMBL/GenBank/DDBJ databases">
        <authorList>
            <person name="Gilroy R."/>
        </authorList>
    </citation>
    <scope>NUCLEOTIDE SEQUENCE</scope>
    <source>
        <strain evidence="2">D5-748</strain>
    </source>
</reference>
<organism evidence="2 3">
    <name type="scientific">Candidatus Cryptobacteroides merdavium</name>
    <dbReference type="NCBI Taxonomy" id="2840769"/>
    <lineage>
        <taxon>Bacteria</taxon>
        <taxon>Pseudomonadati</taxon>
        <taxon>Bacteroidota</taxon>
        <taxon>Bacteroidia</taxon>
        <taxon>Bacteroidales</taxon>
        <taxon>Candidatus Cryptobacteroides</taxon>
    </lineage>
</organism>
<evidence type="ECO:0000256" key="1">
    <source>
        <dbReference type="SAM" id="SignalP"/>
    </source>
</evidence>
<name>A0A9D9EDT8_9BACT</name>
<keyword evidence="1" id="KW-0732">Signal</keyword>
<feature type="signal peptide" evidence="1">
    <location>
        <begin position="1"/>
        <end position="23"/>
    </location>
</feature>
<protein>
    <submittedName>
        <fullName evidence="2">Uncharacterized protein</fullName>
    </submittedName>
</protein>
<accession>A0A9D9EDT8</accession>
<reference evidence="2" key="2">
    <citation type="journal article" date="2021" name="PeerJ">
        <title>Extensive microbial diversity within the chicken gut microbiome revealed by metagenomics and culture.</title>
        <authorList>
            <person name="Gilroy R."/>
            <person name="Ravi A."/>
            <person name="Getino M."/>
            <person name="Pursley I."/>
            <person name="Horton D.L."/>
            <person name="Alikhan N.F."/>
            <person name="Baker D."/>
            <person name="Gharbi K."/>
            <person name="Hall N."/>
            <person name="Watson M."/>
            <person name="Adriaenssens E.M."/>
            <person name="Foster-Nyarko E."/>
            <person name="Jarju S."/>
            <person name="Secka A."/>
            <person name="Antonio M."/>
            <person name="Oren A."/>
            <person name="Chaudhuri R.R."/>
            <person name="La Ragione R."/>
            <person name="Hildebrand F."/>
            <person name="Pallen M.J."/>
        </authorList>
    </citation>
    <scope>NUCLEOTIDE SEQUENCE</scope>
    <source>
        <strain evidence="2">D5-748</strain>
    </source>
</reference>
<evidence type="ECO:0000313" key="2">
    <source>
        <dbReference type="EMBL" id="MBO8444641.1"/>
    </source>
</evidence>
<sequence length="519" mass="55752">MEAKKLFGYAAAMSLLAFGLASCEEPENPGKNPTPGPSATVRFSVEVTEVTETSAKAEVTVRGDEAATWYAFVTDDLDTGADVLITSAVGELSDIESVLKTGNGEVEFTDLTSGTDYRVIVTGLAADGTVSGRAADEEFTTSRDPNVWNVNPDWSISYAGRGSYEIQSGTMYGDRIDIVMPDDDLSYYYILPVSVTDFDQVYHSSVAALANSLIEEFNTMIEENNTAYPDDPVFITDLLYSGANSWIMEPLANEQQYLFMIGIEPNGAYGEGLGLYAQSEAFTPNVEESSDGYKKWLGDWTVSGTGVLYDEETEATSEGTCSNTVTIVESIPNYEYTVYGWQQGLMGSYGESDAIGSVARYDASTGALSFVSSSDLGQVDTGSYGMGTVEFLGYCDGTSLGYPGEDVSINGEYDIAIATMSPEGTVTVTPQSIPLMGGQTVTLIGMQYYARVTVGGESGRLYFSVAHPRFSYGDFTMVKNDASGADASSASVARSSVRIVKKEAAARTYFPMNFSYMVK</sequence>
<dbReference type="PROSITE" id="PS51257">
    <property type="entry name" value="PROKAR_LIPOPROTEIN"/>
    <property type="match status" value="1"/>
</dbReference>
<dbReference type="Proteomes" id="UP000823619">
    <property type="component" value="Unassembled WGS sequence"/>
</dbReference>
<evidence type="ECO:0000313" key="3">
    <source>
        <dbReference type="Proteomes" id="UP000823619"/>
    </source>
</evidence>
<gene>
    <name evidence="2" type="ORF">IAC23_02955</name>
</gene>